<proteinExistence type="predicted"/>
<dbReference type="AlphaFoldDB" id="A0A7S7RBV0"/>
<dbReference type="Gene3D" id="3.30.470.20">
    <property type="entry name" value="ATP-grasp fold, B domain"/>
    <property type="match status" value="1"/>
</dbReference>
<sequence length="454" mass="52907">MRKVIFQVDNNSCFDSDRIQISRSLCKSFGLKNSEIVKFQFGSQVEEVTIVEVHSSKVPTIEITPELAEKLVIPFEILPIHCLYKQDENTLKLGPIIACITNQMYHEDLKFGSMTTFFEELARFAKRHHILFYVKPLMKWEEQFYGHSYQHEQWQSYLFPKPDAVYNRIGSRSFETSAAYEQFAQFLQQQKVNYFNHCFLDKWEIHEALSSFPEITPYLPNTTLLDDYDTFAEKLTLYDCIFVKPVNGSQGRQILKIVKEDGGYIVYYSSFSQEISTFFKSSYILHKRLKERLKKKTFIVQQGIDLIRFDEERPLDFRILCIKNEESQWKVISSVARISPKERMVSNLAQGGEQKRPFDVLSELFDEKLAKQYVRLMGELAVEVANLITESHDGLFGELGIDIALDKEGKLWIIEVNSKPSKTEIDEPNERIRPSTRAIIAYLAHLSGYSLQRN</sequence>
<dbReference type="SUPFAM" id="SSF56059">
    <property type="entry name" value="Glutathione synthetase ATP-binding domain-like"/>
    <property type="match status" value="1"/>
</dbReference>
<reference evidence="3 4" key="2">
    <citation type="journal article" date="2019" name="Int. J. Syst. Evol. Microbiol.">
        <title>Anaerobacillus isosaccharinicus sp. nov., an alkaliphilic bacterium which degrades isosaccharinic acid.</title>
        <authorList>
            <person name="Bassil N.M."/>
            <person name="Lloyd J.R."/>
        </authorList>
    </citation>
    <scope>NUCLEOTIDE SEQUENCE [LARGE SCALE GENOMIC DNA]</scope>
    <source>
        <strain evidence="3 4">NB2006</strain>
    </source>
</reference>
<dbReference type="PROSITE" id="PS50975">
    <property type="entry name" value="ATP_GRASP"/>
    <property type="match status" value="1"/>
</dbReference>
<evidence type="ECO:0000256" key="1">
    <source>
        <dbReference type="PROSITE-ProRule" id="PRU00409"/>
    </source>
</evidence>
<dbReference type="Pfam" id="PF14398">
    <property type="entry name" value="ATPgrasp_YheCD"/>
    <property type="match status" value="1"/>
</dbReference>
<gene>
    <name evidence="3" type="ORF">AWH56_001385</name>
</gene>
<feature type="domain" description="ATP-grasp" evidence="2">
    <location>
        <begin position="209"/>
        <end position="445"/>
    </location>
</feature>
<dbReference type="PANTHER" id="PTHR21621:SF2">
    <property type="entry name" value="COENZYME GAMMA-F420-2:ALPHA-L-GLUTAMATE LIGASE"/>
    <property type="match status" value="1"/>
</dbReference>
<evidence type="ECO:0000259" key="2">
    <source>
        <dbReference type="PROSITE" id="PS50975"/>
    </source>
</evidence>
<evidence type="ECO:0000313" key="4">
    <source>
        <dbReference type="Proteomes" id="UP000180175"/>
    </source>
</evidence>
<dbReference type="GO" id="GO:0005524">
    <property type="term" value="F:ATP binding"/>
    <property type="evidence" value="ECO:0007669"/>
    <property type="project" value="UniProtKB-UniRule"/>
</dbReference>
<dbReference type="GO" id="GO:0043774">
    <property type="term" value="F:coenzyme F420-2 alpha-glutamyl ligase activity"/>
    <property type="evidence" value="ECO:0007669"/>
    <property type="project" value="TreeGrafter"/>
</dbReference>
<dbReference type="InterPro" id="IPR011761">
    <property type="entry name" value="ATP-grasp"/>
</dbReference>
<evidence type="ECO:0000313" key="3">
    <source>
        <dbReference type="EMBL" id="QOY36379.1"/>
    </source>
</evidence>
<keyword evidence="4" id="KW-1185">Reference proteome</keyword>
<protein>
    <submittedName>
        <fullName evidence="3">YheC/YheD family protein</fullName>
    </submittedName>
</protein>
<reference evidence="3 4" key="1">
    <citation type="journal article" date="2017" name="Genome Announc.">
        <title>Draft Genome Sequences of Four Alkaliphilic Bacteria Belonging to the Anaerobacillus Genus.</title>
        <authorList>
            <person name="Bassil N.M."/>
            <person name="Lloyd J.R."/>
        </authorList>
    </citation>
    <scope>NUCLEOTIDE SEQUENCE [LARGE SCALE GENOMIC DNA]</scope>
    <source>
        <strain evidence="3 4">NB2006</strain>
    </source>
</reference>
<keyword evidence="1" id="KW-0067">ATP-binding</keyword>
<dbReference type="KEGG" id="aia:AWH56_001385"/>
<dbReference type="Proteomes" id="UP000180175">
    <property type="component" value="Chromosome"/>
</dbReference>
<dbReference type="GO" id="GO:0005737">
    <property type="term" value="C:cytoplasm"/>
    <property type="evidence" value="ECO:0007669"/>
    <property type="project" value="TreeGrafter"/>
</dbReference>
<dbReference type="PANTHER" id="PTHR21621">
    <property type="entry name" value="RIBOSOMAL PROTEIN S6 MODIFICATION PROTEIN"/>
    <property type="match status" value="1"/>
</dbReference>
<keyword evidence="1" id="KW-0547">Nucleotide-binding</keyword>
<name>A0A7S7RBV0_9BACI</name>
<dbReference type="InterPro" id="IPR026838">
    <property type="entry name" value="YheC/D"/>
</dbReference>
<dbReference type="GO" id="GO:0046872">
    <property type="term" value="F:metal ion binding"/>
    <property type="evidence" value="ECO:0007669"/>
    <property type="project" value="InterPro"/>
</dbReference>
<organism evidence="3 4">
    <name type="scientific">Anaerobacillus isosaccharinicus</name>
    <dbReference type="NCBI Taxonomy" id="1532552"/>
    <lineage>
        <taxon>Bacteria</taxon>
        <taxon>Bacillati</taxon>
        <taxon>Bacillota</taxon>
        <taxon>Bacilli</taxon>
        <taxon>Bacillales</taxon>
        <taxon>Bacillaceae</taxon>
        <taxon>Anaerobacillus</taxon>
    </lineage>
</organism>
<dbReference type="EMBL" id="CP063356">
    <property type="protein sequence ID" value="QOY36379.1"/>
    <property type="molecule type" value="Genomic_DNA"/>
</dbReference>
<dbReference type="RefSeq" id="WP_182080638.1">
    <property type="nucleotide sequence ID" value="NZ_CP063356.2"/>
</dbReference>
<accession>A0A7S7RBV0</accession>